<dbReference type="PANTHER" id="PTHR21301:SF10">
    <property type="entry name" value="REVERSE TRANSCRIPTASE DOMAIN-CONTAINING PROTEIN"/>
    <property type="match status" value="1"/>
</dbReference>
<feature type="region of interest" description="Disordered" evidence="1">
    <location>
        <begin position="102"/>
        <end position="131"/>
    </location>
</feature>
<organism evidence="2 3">
    <name type="scientific">Dissostichus mawsoni</name>
    <name type="common">Antarctic cod</name>
    <dbReference type="NCBI Taxonomy" id="36200"/>
    <lineage>
        <taxon>Eukaryota</taxon>
        <taxon>Metazoa</taxon>
        <taxon>Chordata</taxon>
        <taxon>Craniata</taxon>
        <taxon>Vertebrata</taxon>
        <taxon>Euteleostomi</taxon>
        <taxon>Actinopterygii</taxon>
        <taxon>Neopterygii</taxon>
        <taxon>Teleostei</taxon>
        <taxon>Neoteleostei</taxon>
        <taxon>Acanthomorphata</taxon>
        <taxon>Eupercaria</taxon>
        <taxon>Perciformes</taxon>
        <taxon>Notothenioidei</taxon>
        <taxon>Nototheniidae</taxon>
        <taxon>Dissostichus</taxon>
    </lineage>
</organism>
<sequence length="300" mass="34279">MRTGAYQAPNRSLSLGTQTWPDSPDTPITTFRSTPIQEQRHTHRLPQRTTIKQIRGIFRQAKIIFPRATLYFPSINFSQDLQPQQKENLDLINNATFPDARLPLNNWQQTPTSLSNRQTKKPPAPDKTSTERHIQSLYQLKFINAKQKDFLFGPNDPRHLYLLPKIHKDPSTWTIPYEVPPGRPIVSDCNSTSNNISQYIEHHLGPLSNKHPSYVTDTYHFLKIIRPMTVPTQSYLFTNDSLYTNIDTKLGLRAVSSIFTAHPDPTRPDAQLPPDPWNSHGPTICTILGQRFAHLTPTST</sequence>
<dbReference type="OrthoDB" id="8946688at2759"/>
<dbReference type="AlphaFoldDB" id="A0A7J5Z774"/>
<protein>
    <submittedName>
        <fullName evidence="2">Uncharacterized protein</fullName>
    </submittedName>
</protein>
<comment type="caution">
    <text evidence="2">The sequence shown here is derived from an EMBL/GenBank/DDBJ whole genome shotgun (WGS) entry which is preliminary data.</text>
</comment>
<reference evidence="2 3" key="1">
    <citation type="submission" date="2020-03" db="EMBL/GenBank/DDBJ databases">
        <title>Dissostichus mawsoni Genome sequencing and assembly.</title>
        <authorList>
            <person name="Park H."/>
        </authorList>
    </citation>
    <scope>NUCLEOTIDE SEQUENCE [LARGE SCALE GENOMIC DNA]</scope>
    <source>
        <strain evidence="2">DM0001</strain>
        <tissue evidence="2">Muscle</tissue>
    </source>
</reference>
<feature type="compositionally biased region" description="Polar residues" evidence="1">
    <location>
        <begin position="9"/>
        <end position="25"/>
    </location>
</feature>
<gene>
    <name evidence="2" type="ORF">F7725_009365</name>
</gene>
<keyword evidence="3" id="KW-1185">Reference proteome</keyword>
<name>A0A7J5Z774_DISMA</name>
<proteinExistence type="predicted"/>
<dbReference type="PANTHER" id="PTHR21301">
    <property type="entry name" value="REVERSE TRANSCRIPTASE"/>
    <property type="match status" value="1"/>
</dbReference>
<feature type="compositionally biased region" description="Polar residues" evidence="1">
    <location>
        <begin position="105"/>
        <end position="117"/>
    </location>
</feature>
<evidence type="ECO:0000256" key="1">
    <source>
        <dbReference type="SAM" id="MobiDB-lite"/>
    </source>
</evidence>
<dbReference type="EMBL" id="JAAKFY010000005">
    <property type="protein sequence ID" value="KAF3857506.1"/>
    <property type="molecule type" value="Genomic_DNA"/>
</dbReference>
<dbReference type="Proteomes" id="UP000518266">
    <property type="component" value="Unassembled WGS sequence"/>
</dbReference>
<evidence type="ECO:0000313" key="3">
    <source>
        <dbReference type="Proteomes" id="UP000518266"/>
    </source>
</evidence>
<feature type="region of interest" description="Disordered" evidence="1">
    <location>
        <begin position="1"/>
        <end position="25"/>
    </location>
</feature>
<evidence type="ECO:0000313" key="2">
    <source>
        <dbReference type="EMBL" id="KAF3857506.1"/>
    </source>
</evidence>
<accession>A0A7J5Z774</accession>